<dbReference type="Proteomes" id="UP001424741">
    <property type="component" value="Unassembled WGS sequence"/>
</dbReference>
<dbReference type="RefSeq" id="WP_428835627.1">
    <property type="nucleotide sequence ID" value="NZ_BAABRL010000016.1"/>
</dbReference>
<feature type="domain" description="Transcription factor zinc-finger" evidence="1">
    <location>
        <begin position="77"/>
        <end position="117"/>
    </location>
</feature>
<dbReference type="EMBL" id="BAABRL010000016">
    <property type="protein sequence ID" value="GAA5497539.1"/>
    <property type="molecule type" value="Genomic_DNA"/>
</dbReference>
<dbReference type="Pfam" id="PF13453">
    <property type="entry name" value="Zn_ribbon_TFIIB"/>
    <property type="match status" value="1"/>
</dbReference>
<comment type="caution">
    <text evidence="2">The sequence shown here is derived from an EMBL/GenBank/DDBJ whole genome shotgun (WGS) entry which is preliminary data.</text>
</comment>
<proteinExistence type="predicted"/>
<name>A0ABP9V7L7_9BACT</name>
<protein>
    <recommendedName>
        <fullName evidence="1">Transcription factor zinc-finger domain-containing protein</fullName>
    </recommendedName>
</protein>
<keyword evidence="3" id="KW-1185">Reference proteome</keyword>
<accession>A0ABP9V7L7</accession>
<sequence>MPDTSWLHAGLLSGLPGEATTYSLLATVSNDLIGNALGGLPKASLDRSLRQKKSTAGWPSGLLHETNKRNHKKETMNCPKCMTPLTIGSRNDVEIDYCQKCRGIWLDAGELDKILDRSGRHQVHRDGQHEDDRKESWWERVIDIFD</sequence>
<organism evidence="2 3">
    <name type="scientific">Rubritalea halochordaticola</name>
    <dbReference type="NCBI Taxonomy" id="714537"/>
    <lineage>
        <taxon>Bacteria</taxon>
        <taxon>Pseudomonadati</taxon>
        <taxon>Verrucomicrobiota</taxon>
        <taxon>Verrucomicrobiia</taxon>
        <taxon>Verrucomicrobiales</taxon>
        <taxon>Rubritaleaceae</taxon>
        <taxon>Rubritalea</taxon>
    </lineage>
</organism>
<gene>
    <name evidence="2" type="ORF">Rhal01_03735</name>
</gene>
<evidence type="ECO:0000313" key="2">
    <source>
        <dbReference type="EMBL" id="GAA5497539.1"/>
    </source>
</evidence>
<evidence type="ECO:0000313" key="3">
    <source>
        <dbReference type="Proteomes" id="UP001424741"/>
    </source>
</evidence>
<reference evidence="2 3" key="1">
    <citation type="submission" date="2024-02" db="EMBL/GenBank/DDBJ databases">
        <title>Rubritalea halochordaticola NBRC 107102.</title>
        <authorList>
            <person name="Ichikawa N."/>
            <person name="Katano-Makiyama Y."/>
            <person name="Hidaka K."/>
        </authorList>
    </citation>
    <scope>NUCLEOTIDE SEQUENCE [LARGE SCALE GENOMIC DNA]</scope>
    <source>
        <strain evidence="2 3">NBRC 107102</strain>
    </source>
</reference>
<evidence type="ECO:0000259" key="1">
    <source>
        <dbReference type="Pfam" id="PF13453"/>
    </source>
</evidence>
<dbReference type="InterPro" id="IPR027392">
    <property type="entry name" value="TF_Znf"/>
</dbReference>